<evidence type="ECO:0000259" key="7">
    <source>
        <dbReference type="PROSITE" id="PS50980"/>
    </source>
</evidence>
<comment type="pathway">
    <text evidence="1">Amino-acid degradation; L-leucine degradation; (S)-3-hydroxy-3-methylglutaryl-CoA from 3-isovaleryl-CoA: step 2/3.</text>
</comment>
<evidence type="ECO:0000256" key="6">
    <source>
        <dbReference type="ARBA" id="ARBA00052347"/>
    </source>
</evidence>
<keyword evidence="10" id="KW-1185">Reference proteome</keyword>
<evidence type="ECO:0000313" key="10">
    <source>
        <dbReference type="Proteomes" id="UP001176940"/>
    </source>
</evidence>
<evidence type="ECO:0000313" key="9">
    <source>
        <dbReference type="EMBL" id="CAJ0914850.1"/>
    </source>
</evidence>
<dbReference type="Gene3D" id="3.90.226.10">
    <property type="entry name" value="2-enoyl-CoA Hydratase, Chain A, domain 1"/>
    <property type="match status" value="2"/>
</dbReference>
<dbReference type="InterPro" id="IPR029045">
    <property type="entry name" value="ClpP/crotonase-like_dom_sf"/>
</dbReference>
<proteinExistence type="predicted"/>
<evidence type="ECO:0000259" key="8">
    <source>
        <dbReference type="PROSITE" id="PS50989"/>
    </source>
</evidence>
<protein>
    <recommendedName>
        <fullName evidence="2">methylcrotonoyl-CoA carboxylase</fullName>
        <ecNumber evidence="2">6.4.1.4</ecNumber>
    </recommendedName>
    <alternativeName>
        <fullName evidence="5">3-methylcrotonyl-CoA carboxylase 2</fullName>
    </alternativeName>
    <alternativeName>
        <fullName evidence="3">3-methylcrotonyl-CoA carboxylase non-biotin-containing subunit</fullName>
    </alternativeName>
    <alternativeName>
        <fullName evidence="4">3-methylcrotonyl-CoA:carbon dioxide ligase subunit beta</fullName>
    </alternativeName>
</protein>
<gene>
    <name evidence="9" type="ORF">RIMI_LOCUS11250</name>
</gene>
<feature type="domain" description="CoA carboxyltransferase C-terminal" evidence="8">
    <location>
        <begin position="373"/>
        <end position="586"/>
    </location>
</feature>
<dbReference type="InterPro" id="IPR011762">
    <property type="entry name" value="COA_CT_N"/>
</dbReference>
<dbReference type="InterPro" id="IPR045190">
    <property type="entry name" value="MCCB/AccD1-like"/>
</dbReference>
<feature type="domain" description="CoA carboxyltransferase N-terminal" evidence="7">
    <location>
        <begin position="85"/>
        <end position="302"/>
    </location>
</feature>
<dbReference type="EMBL" id="CAUEEQ010000001">
    <property type="protein sequence ID" value="CAJ0914850.1"/>
    <property type="molecule type" value="Genomic_DNA"/>
</dbReference>
<dbReference type="EC" id="6.4.1.4" evidence="2"/>
<dbReference type="SUPFAM" id="SSF52096">
    <property type="entry name" value="ClpP/crotonase"/>
    <property type="match status" value="2"/>
</dbReference>
<evidence type="ECO:0000256" key="5">
    <source>
        <dbReference type="ARBA" id="ARBA00031404"/>
    </source>
</evidence>
<dbReference type="PANTHER" id="PTHR22855">
    <property type="entry name" value="ACETYL, PROPIONYL, PYRUVATE, AND GLUTACONYL CARBOXYLASE-RELATED"/>
    <property type="match status" value="1"/>
</dbReference>
<dbReference type="PROSITE" id="PS50980">
    <property type="entry name" value="COA_CT_NTER"/>
    <property type="match status" value="1"/>
</dbReference>
<evidence type="ECO:0000256" key="1">
    <source>
        <dbReference type="ARBA" id="ARBA00025711"/>
    </source>
</evidence>
<dbReference type="Proteomes" id="UP001176940">
    <property type="component" value="Unassembled WGS sequence"/>
</dbReference>
<reference evidence="9" key="1">
    <citation type="submission" date="2023-07" db="EMBL/GenBank/DDBJ databases">
        <authorList>
            <person name="Stuckert A."/>
        </authorList>
    </citation>
    <scope>NUCLEOTIDE SEQUENCE</scope>
</reference>
<dbReference type="InterPro" id="IPR011763">
    <property type="entry name" value="COA_CT_C"/>
</dbReference>
<evidence type="ECO:0000256" key="3">
    <source>
        <dbReference type="ARBA" id="ARBA00031109"/>
    </source>
</evidence>
<organism evidence="9 10">
    <name type="scientific">Ranitomeya imitator</name>
    <name type="common">mimic poison frog</name>
    <dbReference type="NCBI Taxonomy" id="111125"/>
    <lineage>
        <taxon>Eukaryota</taxon>
        <taxon>Metazoa</taxon>
        <taxon>Chordata</taxon>
        <taxon>Craniata</taxon>
        <taxon>Vertebrata</taxon>
        <taxon>Euteleostomi</taxon>
        <taxon>Amphibia</taxon>
        <taxon>Batrachia</taxon>
        <taxon>Anura</taxon>
        <taxon>Neobatrachia</taxon>
        <taxon>Hyloidea</taxon>
        <taxon>Dendrobatidae</taxon>
        <taxon>Dendrobatinae</taxon>
        <taxon>Ranitomeya</taxon>
    </lineage>
</organism>
<comment type="caution">
    <text evidence="9">The sequence shown here is derived from an EMBL/GenBank/DDBJ whole genome shotgun (WGS) entry which is preliminary data.</text>
</comment>
<dbReference type="InterPro" id="IPR034733">
    <property type="entry name" value="AcCoA_carboxyl_beta"/>
</dbReference>
<name>A0ABN9KLV6_9NEOB</name>
<dbReference type="PANTHER" id="PTHR22855:SF47">
    <property type="entry name" value="METHYLCROTONOYL-COA CARBOXYLASE"/>
    <property type="match status" value="1"/>
</dbReference>
<evidence type="ECO:0000256" key="4">
    <source>
        <dbReference type="ARBA" id="ARBA00031237"/>
    </source>
</evidence>
<dbReference type="PROSITE" id="PS50989">
    <property type="entry name" value="COA_CT_CTER"/>
    <property type="match status" value="1"/>
</dbReference>
<accession>A0ABN9KLV6</accession>
<evidence type="ECO:0000256" key="2">
    <source>
        <dbReference type="ARBA" id="ARBA00026116"/>
    </source>
</evidence>
<sequence>MCVCLPFTPRLCTVPPGTLSMAALGFRRSWLHVRGRCPPALCSSQCSQLSAQAAAGHRRAAQSFPVIPGAILPIHRHVYEANSRNSARCSHRYLELLANVKLGGGENAILRHTKRNKKLPVRERLKRLLDDENFLELSPFAGFGLPYGDVPSAGCLSGIGKICGIWCVFTANDATVKGGTAYPISVKKQLRAQEIAIQNRLPMLYLVDSGGAFLPLQAELFCDKEHGGKVFYNEAIMSAMNIPQVAVVCGSCTAGGAYIPAMAEESIIVDQIGTIFLGGPPLVKAATGEDVTAEDLGGAKLHARMVTRVNIGLLSAALRLVTRCLPWLPVKTSLNRVSGCVDYFAATESDAYSYARMIISTLNLDPEPEGRVQFEDPVYNTEELAGLAPRDYSHTLDVKLCVTSINTRLFPDTQPTVDGSKFLEFKAEYGTTLVTGFASVEGNLVGIVASNGELTHDASLKGSHFVQICNQRFIPLLFLQNTTSQDLLPPSVYKAEQLTNRLRAQASMIAAVSCATVPKITVVIGGCHGGESFAMCGRSYEPNFLFLWPNARIGIVDAGRLSWSEQKDKGWTDETEFKSQLDRLDF</sequence>
<dbReference type="Pfam" id="PF01039">
    <property type="entry name" value="Carboxyl_trans"/>
    <property type="match status" value="2"/>
</dbReference>
<comment type="catalytic activity">
    <reaction evidence="6">
        <text>3-methylbut-2-enoyl-CoA + hydrogencarbonate + ATP = 3-methyl-(2E)-glutaconyl-CoA + ADP + phosphate + H(+)</text>
        <dbReference type="Rhea" id="RHEA:13589"/>
        <dbReference type="ChEBI" id="CHEBI:15378"/>
        <dbReference type="ChEBI" id="CHEBI:17544"/>
        <dbReference type="ChEBI" id="CHEBI:30616"/>
        <dbReference type="ChEBI" id="CHEBI:43474"/>
        <dbReference type="ChEBI" id="CHEBI:57344"/>
        <dbReference type="ChEBI" id="CHEBI:57346"/>
        <dbReference type="ChEBI" id="CHEBI:456216"/>
        <dbReference type="EC" id="6.4.1.4"/>
    </reaction>
</comment>